<reference evidence="11 12" key="1">
    <citation type="submission" date="2015-11" db="EMBL/GenBank/DDBJ databases">
        <title>Expanding the genomic diversity of Burkholderia species for the development of highly accurate diagnostics.</title>
        <authorList>
            <person name="Sahl J."/>
            <person name="Keim P."/>
            <person name="Wagner D."/>
        </authorList>
    </citation>
    <scope>NUCLEOTIDE SEQUENCE [LARGE SCALE GENOMIC DNA]</scope>
    <source>
        <strain evidence="11 12">MSMB1585WGS</strain>
    </source>
</reference>
<evidence type="ECO:0000256" key="3">
    <source>
        <dbReference type="ARBA" id="ARBA00022679"/>
    </source>
</evidence>
<evidence type="ECO:0000256" key="6">
    <source>
        <dbReference type="ARBA" id="ARBA00023125"/>
    </source>
</evidence>
<comment type="catalytic activity">
    <reaction evidence="7">
        <text>a 2'-deoxycytidine in DNA + S-adenosyl-L-methionine = an N(4)-methyl-2'-deoxycytidine in DNA + S-adenosyl-L-homocysteine + H(+)</text>
        <dbReference type="Rhea" id="RHEA:16857"/>
        <dbReference type="Rhea" id="RHEA-COMP:11369"/>
        <dbReference type="Rhea" id="RHEA-COMP:13674"/>
        <dbReference type="ChEBI" id="CHEBI:15378"/>
        <dbReference type="ChEBI" id="CHEBI:57856"/>
        <dbReference type="ChEBI" id="CHEBI:59789"/>
        <dbReference type="ChEBI" id="CHEBI:85452"/>
        <dbReference type="ChEBI" id="CHEBI:137933"/>
        <dbReference type="EC" id="2.1.1.113"/>
    </reaction>
</comment>
<evidence type="ECO:0000256" key="9">
    <source>
        <dbReference type="SAM" id="MobiDB-lite"/>
    </source>
</evidence>
<name>A0ABD4E831_9BURK</name>
<evidence type="ECO:0000256" key="1">
    <source>
        <dbReference type="ARBA" id="ARBA00010203"/>
    </source>
</evidence>
<proteinExistence type="inferred from homology"/>
<dbReference type="RefSeq" id="WP_060038753.1">
    <property type="nucleotide sequence ID" value="NZ_LPAD01000034.1"/>
</dbReference>
<evidence type="ECO:0000313" key="12">
    <source>
        <dbReference type="Proteomes" id="UP000057910"/>
    </source>
</evidence>
<dbReference type="AlphaFoldDB" id="A0ABD4E831"/>
<dbReference type="PROSITE" id="PS00093">
    <property type="entry name" value="N4_MTASE"/>
    <property type="match status" value="1"/>
</dbReference>
<keyword evidence="2 11" id="KW-0489">Methyltransferase</keyword>
<evidence type="ECO:0000256" key="7">
    <source>
        <dbReference type="ARBA" id="ARBA00049120"/>
    </source>
</evidence>
<dbReference type="EMBL" id="LPAD01000034">
    <property type="protein sequence ID" value="KVN88911.1"/>
    <property type="molecule type" value="Genomic_DNA"/>
</dbReference>
<evidence type="ECO:0000313" key="11">
    <source>
        <dbReference type="EMBL" id="KVN88911.1"/>
    </source>
</evidence>
<gene>
    <name evidence="11" type="ORF">WJ68_05230</name>
</gene>
<feature type="compositionally biased region" description="Basic residues" evidence="9">
    <location>
        <begin position="218"/>
        <end position="230"/>
    </location>
</feature>
<keyword evidence="6" id="KW-0238">DNA-binding</keyword>
<dbReference type="InterPro" id="IPR029063">
    <property type="entry name" value="SAM-dependent_MTases_sf"/>
</dbReference>
<sequence length="351" mass="39213">MRDWIDRCHFGDCRELLRAMIAAGVKVQTIVTSPPYWGLRSYLPDYHPDKRREIGQESSLAEWLAVMVDVFDLCRELLADDGTAWVNMGDAYASASGASGGRPPIAGTMVFRDTSRVDTVPIGLKPKDLMGQPWRLAFALQDAGWYLRQDIIWHKPNPMPESVRDRCTKAHEYLFLLSKSERYYFDTDAMREPRAQDEDSAVFRGGCYVGGAADNGKLGKRKVPGNKSHKGTTASEVDDKHRTKAGLVAYAERERSADPADLGTRNRRSVWTIATQPYAAAHFATFPEALVEPCVLAGSRPGDVVFDPFFGSGTTGQVSQRLGRHFVGFELNPDYERLQRDRLRQPALALV</sequence>
<protein>
    <recommendedName>
        <fullName evidence="8">Methyltransferase</fullName>
        <ecNumber evidence="8">2.1.1.-</ecNumber>
    </recommendedName>
</protein>
<keyword evidence="3" id="KW-0808">Transferase</keyword>
<dbReference type="GO" id="GO:0032259">
    <property type="term" value="P:methylation"/>
    <property type="evidence" value="ECO:0007669"/>
    <property type="project" value="UniProtKB-KW"/>
</dbReference>
<dbReference type="InterPro" id="IPR017985">
    <property type="entry name" value="MeTrfase_CN4_CS"/>
</dbReference>
<evidence type="ECO:0000256" key="8">
    <source>
        <dbReference type="RuleBase" id="RU362026"/>
    </source>
</evidence>
<dbReference type="PRINTS" id="PR00508">
    <property type="entry name" value="S21N4MTFRASE"/>
</dbReference>
<dbReference type="GO" id="GO:0009307">
    <property type="term" value="P:DNA restriction-modification system"/>
    <property type="evidence" value="ECO:0007669"/>
    <property type="project" value="UniProtKB-KW"/>
</dbReference>
<feature type="region of interest" description="Disordered" evidence="9">
    <location>
        <begin position="218"/>
        <end position="241"/>
    </location>
</feature>
<organism evidence="11 12">
    <name type="scientific">Burkholderia ubonensis</name>
    <dbReference type="NCBI Taxonomy" id="101571"/>
    <lineage>
        <taxon>Bacteria</taxon>
        <taxon>Pseudomonadati</taxon>
        <taxon>Pseudomonadota</taxon>
        <taxon>Betaproteobacteria</taxon>
        <taxon>Burkholderiales</taxon>
        <taxon>Burkholderiaceae</taxon>
        <taxon>Burkholderia</taxon>
        <taxon>Burkholderia cepacia complex</taxon>
    </lineage>
</organism>
<dbReference type="Proteomes" id="UP000057910">
    <property type="component" value="Unassembled WGS sequence"/>
</dbReference>
<dbReference type="InterPro" id="IPR002941">
    <property type="entry name" value="DNA_methylase_N4/N6"/>
</dbReference>
<accession>A0ABD4E831</accession>
<evidence type="ECO:0000256" key="2">
    <source>
        <dbReference type="ARBA" id="ARBA00022603"/>
    </source>
</evidence>
<evidence type="ECO:0000256" key="4">
    <source>
        <dbReference type="ARBA" id="ARBA00022691"/>
    </source>
</evidence>
<comment type="caution">
    <text evidence="11">The sequence shown here is derived from an EMBL/GenBank/DDBJ whole genome shotgun (WGS) entry which is preliminary data.</text>
</comment>
<evidence type="ECO:0000256" key="5">
    <source>
        <dbReference type="ARBA" id="ARBA00022747"/>
    </source>
</evidence>
<dbReference type="EC" id="2.1.1.-" evidence="8"/>
<keyword evidence="5" id="KW-0680">Restriction system</keyword>
<comment type="similarity">
    <text evidence="1">Belongs to the N(4)/N(6)-methyltransferase family. N(4) subfamily.</text>
</comment>
<keyword evidence="4" id="KW-0949">S-adenosyl-L-methionine</keyword>
<dbReference type="GO" id="GO:0015667">
    <property type="term" value="F:site-specific DNA-methyltransferase (cytosine-N4-specific) activity"/>
    <property type="evidence" value="ECO:0007669"/>
    <property type="project" value="UniProtKB-EC"/>
</dbReference>
<dbReference type="SUPFAM" id="SSF53335">
    <property type="entry name" value="S-adenosyl-L-methionine-dependent methyltransferases"/>
    <property type="match status" value="1"/>
</dbReference>
<dbReference type="Pfam" id="PF01555">
    <property type="entry name" value="N6_N4_Mtase"/>
    <property type="match status" value="1"/>
</dbReference>
<feature type="domain" description="DNA methylase N-4/N-6" evidence="10">
    <location>
        <begin position="27"/>
        <end position="337"/>
    </location>
</feature>
<dbReference type="Gene3D" id="3.40.50.150">
    <property type="entry name" value="Vaccinia Virus protein VP39"/>
    <property type="match status" value="1"/>
</dbReference>
<evidence type="ECO:0000259" key="10">
    <source>
        <dbReference type="Pfam" id="PF01555"/>
    </source>
</evidence>
<dbReference type="InterPro" id="IPR001091">
    <property type="entry name" value="RM_Methyltransferase"/>
</dbReference>
<dbReference type="GO" id="GO:0003677">
    <property type="term" value="F:DNA binding"/>
    <property type="evidence" value="ECO:0007669"/>
    <property type="project" value="UniProtKB-KW"/>
</dbReference>